<proteinExistence type="predicted"/>
<dbReference type="EMBL" id="BAAFGZ010000359">
    <property type="protein sequence ID" value="GAB0138107.1"/>
    <property type="molecule type" value="Genomic_DNA"/>
</dbReference>
<sequence length="484" mass="55396">MTTRAGHWLTLCPEVRQLILDVVATDRNCLKYATVSREWQFHLESRRFSHLRLDDDKQLEFLDRNLVARQQQHVVYIWLNIELVPYNCRKKFLAREAQNEVVKNTRIITAAIARLYSMLSRWGPTKHGLTLELSMQSPSDYLDWFPNWYFGGRPDVSGGICMSPGVLKLPQEPDERWKFSGWLKYIDKQVLYRVWDQPWDLMFAGTLPEVTAVTRFVIRRQSRRRLPPASLKRMLEALPRLESLVCCMVLLNADLPRLTRISVFEDFNGDCMRHTRTAGLFKEAVPGRRLPARCESRGLARRFAERSARLQFLEHLSVAFMIEASLFFSSLAEAHCTWPRLRSLSLTSKLLHRDAGGEELSSLLTGAAAAVKCMPSLGRMFLWNAGEGEGCSFQYRRSQRAIVWRGVWDLELGAEVLRAWDEVVGGCVQVVKEILPGKDVPRTHVEAMGLLDLPPGIVDDVSLFQMQEEAKSTQILPGPGMFSC</sequence>
<evidence type="ECO:0000313" key="2">
    <source>
        <dbReference type="EMBL" id="GAB0138107.1"/>
    </source>
</evidence>
<name>A0ABQ0CXD9_9HYPO</name>
<dbReference type="InterPro" id="IPR046676">
    <property type="entry name" value="DUF6546"/>
</dbReference>
<gene>
    <name evidence="2" type="primary">g6352</name>
    <name evidence="2" type="ORF">EsDP_00006352</name>
</gene>
<evidence type="ECO:0000313" key="3">
    <source>
        <dbReference type="Proteomes" id="UP001562357"/>
    </source>
</evidence>
<reference evidence="3" key="1">
    <citation type="submission" date="2024-06" db="EMBL/GenBank/DDBJ databases">
        <title>Draft Genome Sequences of Epichloe bromicola Strains Isolated from Elymus ciliaris.</title>
        <authorList>
            <consortium name="Epichloe bromicola genome sequencing consortium"/>
            <person name="Miura A."/>
            <person name="Imano S."/>
            <person name="Ashida A."/>
            <person name="Sato I."/>
            <person name="Chiba S."/>
            <person name="Tanaka A."/>
            <person name="Camagna M."/>
            <person name="Takemoto D."/>
        </authorList>
    </citation>
    <scope>NUCLEOTIDE SEQUENCE [LARGE SCALE GENOMIC DNA]</scope>
    <source>
        <strain evidence="3">DP</strain>
    </source>
</reference>
<accession>A0ABQ0CXD9</accession>
<dbReference type="Pfam" id="PF20183">
    <property type="entry name" value="DUF6546"/>
    <property type="match status" value="1"/>
</dbReference>
<comment type="caution">
    <text evidence="2">The sequence shown here is derived from an EMBL/GenBank/DDBJ whole genome shotgun (WGS) entry which is preliminary data.</text>
</comment>
<keyword evidence="3" id="KW-1185">Reference proteome</keyword>
<organism evidence="2 3">
    <name type="scientific">Epichloe bromicola</name>
    <dbReference type="NCBI Taxonomy" id="79588"/>
    <lineage>
        <taxon>Eukaryota</taxon>
        <taxon>Fungi</taxon>
        <taxon>Dikarya</taxon>
        <taxon>Ascomycota</taxon>
        <taxon>Pezizomycotina</taxon>
        <taxon>Sordariomycetes</taxon>
        <taxon>Hypocreomycetidae</taxon>
        <taxon>Hypocreales</taxon>
        <taxon>Clavicipitaceae</taxon>
        <taxon>Epichloe</taxon>
    </lineage>
</organism>
<dbReference type="Proteomes" id="UP001562357">
    <property type="component" value="Unassembled WGS sequence"/>
</dbReference>
<evidence type="ECO:0000259" key="1">
    <source>
        <dbReference type="Pfam" id="PF20183"/>
    </source>
</evidence>
<protein>
    <recommendedName>
        <fullName evidence="1">DUF6546 domain-containing protein</fullName>
    </recommendedName>
</protein>
<feature type="domain" description="DUF6546" evidence="1">
    <location>
        <begin position="255"/>
        <end position="458"/>
    </location>
</feature>